<evidence type="ECO:0000313" key="4">
    <source>
        <dbReference type="Proteomes" id="UP001597297"/>
    </source>
</evidence>
<evidence type="ECO:0000256" key="1">
    <source>
        <dbReference type="SAM" id="SignalP"/>
    </source>
</evidence>
<dbReference type="PANTHER" id="PTHR30383">
    <property type="entry name" value="THIOESTERASE 1/PROTEASE 1/LYSOPHOSPHOLIPASE L1"/>
    <property type="match status" value="1"/>
</dbReference>
<accession>A0ABW5DYI7</accession>
<evidence type="ECO:0000259" key="2">
    <source>
        <dbReference type="Pfam" id="PF13472"/>
    </source>
</evidence>
<dbReference type="InterPro" id="IPR036514">
    <property type="entry name" value="SGNH_hydro_sf"/>
</dbReference>
<dbReference type="Proteomes" id="UP001597297">
    <property type="component" value="Unassembled WGS sequence"/>
</dbReference>
<sequence>MKTILSLIIALLSVVVATAAPEEGSAEESDQHLNWAFTPDPALPNVLILGDSISIGYTLQVRELLQGKSNVFRPMGRHGNRRENCNGTGYGVANIDRWLAVQKWDVIHFNWGLHDLKHVKTPGTNEKSNDINDPTQATIGEYTKNMKVLVSRLKATDARLIFATTTPIVSGTLNPLRTPEAPVRYNAAALKIMKANGVRVNDLHELCEPHLSEWQKPKNCHFNAVGSEALAKQVAKAITEELGSTD</sequence>
<keyword evidence="4" id="KW-1185">Reference proteome</keyword>
<evidence type="ECO:0000313" key="3">
    <source>
        <dbReference type="EMBL" id="MFD2275391.1"/>
    </source>
</evidence>
<keyword evidence="1" id="KW-0732">Signal</keyword>
<organism evidence="3 4">
    <name type="scientific">Rubritalea spongiae</name>
    <dbReference type="NCBI Taxonomy" id="430797"/>
    <lineage>
        <taxon>Bacteria</taxon>
        <taxon>Pseudomonadati</taxon>
        <taxon>Verrucomicrobiota</taxon>
        <taxon>Verrucomicrobiia</taxon>
        <taxon>Verrucomicrobiales</taxon>
        <taxon>Rubritaleaceae</taxon>
        <taxon>Rubritalea</taxon>
    </lineage>
</organism>
<dbReference type="InterPro" id="IPR051532">
    <property type="entry name" value="Ester_Hydrolysis_Enzymes"/>
</dbReference>
<dbReference type="Gene3D" id="3.40.50.1110">
    <property type="entry name" value="SGNH hydrolase"/>
    <property type="match status" value="1"/>
</dbReference>
<comment type="caution">
    <text evidence="3">The sequence shown here is derived from an EMBL/GenBank/DDBJ whole genome shotgun (WGS) entry which is preliminary data.</text>
</comment>
<dbReference type="PANTHER" id="PTHR30383:SF26">
    <property type="entry name" value="SGNH HYDROLASE-TYPE ESTERASE DOMAIN-CONTAINING PROTEIN"/>
    <property type="match status" value="1"/>
</dbReference>
<reference evidence="4" key="1">
    <citation type="journal article" date="2019" name="Int. J. Syst. Evol. Microbiol.">
        <title>The Global Catalogue of Microorganisms (GCM) 10K type strain sequencing project: providing services to taxonomists for standard genome sequencing and annotation.</title>
        <authorList>
            <consortium name="The Broad Institute Genomics Platform"/>
            <consortium name="The Broad Institute Genome Sequencing Center for Infectious Disease"/>
            <person name="Wu L."/>
            <person name="Ma J."/>
        </authorList>
    </citation>
    <scope>NUCLEOTIDE SEQUENCE [LARGE SCALE GENOMIC DNA]</scope>
    <source>
        <strain evidence="4">JCM 16545</strain>
    </source>
</reference>
<feature type="signal peptide" evidence="1">
    <location>
        <begin position="1"/>
        <end position="19"/>
    </location>
</feature>
<gene>
    <name evidence="3" type="ORF">ACFSQZ_02815</name>
</gene>
<dbReference type="InterPro" id="IPR013830">
    <property type="entry name" value="SGNH_hydro"/>
</dbReference>
<protein>
    <submittedName>
        <fullName evidence="3">SGNH/GDSL hydrolase family protein</fullName>
    </submittedName>
</protein>
<keyword evidence="3" id="KW-0378">Hydrolase</keyword>
<dbReference type="CDD" id="cd00229">
    <property type="entry name" value="SGNH_hydrolase"/>
    <property type="match status" value="1"/>
</dbReference>
<feature type="chain" id="PRO_5046480061" evidence="1">
    <location>
        <begin position="20"/>
        <end position="246"/>
    </location>
</feature>
<dbReference type="EMBL" id="JBHUJC010000008">
    <property type="protein sequence ID" value="MFD2275391.1"/>
    <property type="molecule type" value="Genomic_DNA"/>
</dbReference>
<proteinExistence type="predicted"/>
<feature type="domain" description="SGNH hydrolase-type esterase" evidence="2">
    <location>
        <begin position="48"/>
        <end position="228"/>
    </location>
</feature>
<name>A0ABW5DYI7_9BACT</name>
<dbReference type="Pfam" id="PF13472">
    <property type="entry name" value="Lipase_GDSL_2"/>
    <property type="match status" value="1"/>
</dbReference>
<dbReference type="GO" id="GO:0016787">
    <property type="term" value="F:hydrolase activity"/>
    <property type="evidence" value="ECO:0007669"/>
    <property type="project" value="UniProtKB-KW"/>
</dbReference>
<dbReference type="RefSeq" id="WP_377095801.1">
    <property type="nucleotide sequence ID" value="NZ_JBHSJM010000001.1"/>
</dbReference>
<dbReference type="SUPFAM" id="SSF52266">
    <property type="entry name" value="SGNH hydrolase"/>
    <property type="match status" value="1"/>
</dbReference>